<reference evidence="1 2" key="1">
    <citation type="submission" date="2007-11" db="EMBL/GenBank/DDBJ databases">
        <authorList>
            <consortium name="The Salmonella enterica serovar Paratyphi B Genome Sequencing Project"/>
            <person name="McClelland M."/>
            <person name="Sanderson E.K."/>
            <person name="Porwollik S."/>
            <person name="Spieth J."/>
            <person name="Clifton W.S."/>
            <person name="Fulton R."/>
            <person name="Cordes M."/>
            <person name="Wollam A."/>
            <person name="Shah N."/>
            <person name="Pepin K."/>
            <person name="Bhonagiri V."/>
            <person name="Nash W."/>
            <person name="Johnson M."/>
            <person name="Thiruvilangam P."/>
            <person name="Wilson R."/>
        </authorList>
    </citation>
    <scope>NUCLEOTIDE SEQUENCE [LARGE SCALE GENOMIC DNA]</scope>
    <source>
        <strain evidence="2">ATCC BAA-1250 / SPB7</strain>
    </source>
</reference>
<evidence type="ECO:0000313" key="1">
    <source>
        <dbReference type="EMBL" id="ABX67638.1"/>
    </source>
</evidence>
<proteinExistence type="predicted"/>
<protein>
    <submittedName>
        <fullName evidence="1">Uncharacterized protein</fullName>
    </submittedName>
</protein>
<dbReference type="EMBL" id="CP000886">
    <property type="protein sequence ID" value="ABX67638.1"/>
    <property type="molecule type" value="Genomic_DNA"/>
</dbReference>
<evidence type="ECO:0000313" key="2">
    <source>
        <dbReference type="Proteomes" id="UP000008556"/>
    </source>
</evidence>
<accession>A0A6C6Z1X7</accession>
<dbReference type="KEGG" id="spq:SPAB_02255"/>
<organism evidence="1 2">
    <name type="scientific">Salmonella paratyphi B (strain ATCC BAA-1250 / SPB7)</name>
    <dbReference type="NCBI Taxonomy" id="1016998"/>
    <lineage>
        <taxon>Bacteria</taxon>
        <taxon>Pseudomonadati</taxon>
        <taxon>Pseudomonadota</taxon>
        <taxon>Gammaproteobacteria</taxon>
        <taxon>Enterobacterales</taxon>
        <taxon>Enterobacteriaceae</taxon>
        <taxon>Salmonella</taxon>
    </lineage>
</organism>
<dbReference type="AlphaFoldDB" id="A0A6C6Z1X7"/>
<sequence length="38" mass="4334">MCQVSSMHPHSTRSGGFFNAREMSMSKITSFKIINRTQ</sequence>
<dbReference type="Proteomes" id="UP000008556">
    <property type="component" value="Chromosome"/>
</dbReference>
<name>A0A6C6Z1X7_SALPB</name>
<gene>
    <name evidence="1" type="ordered locus">SPAB_02255</name>
</gene>